<evidence type="ECO:0000313" key="2">
    <source>
        <dbReference type="Proteomes" id="UP001497480"/>
    </source>
</evidence>
<comment type="caution">
    <text evidence="1">The sequence shown here is derived from an EMBL/GenBank/DDBJ whole genome shotgun (WGS) entry which is preliminary data.</text>
</comment>
<gene>
    <name evidence="1" type="ORF">LLUT_LOCUS11968</name>
</gene>
<dbReference type="EMBL" id="CAXHTB010000008">
    <property type="protein sequence ID" value="CAL0310908.1"/>
    <property type="molecule type" value="Genomic_DNA"/>
</dbReference>
<name>A0AAV1WNQ9_LUPLU</name>
<organism evidence="1 2">
    <name type="scientific">Lupinus luteus</name>
    <name type="common">European yellow lupine</name>
    <dbReference type="NCBI Taxonomy" id="3873"/>
    <lineage>
        <taxon>Eukaryota</taxon>
        <taxon>Viridiplantae</taxon>
        <taxon>Streptophyta</taxon>
        <taxon>Embryophyta</taxon>
        <taxon>Tracheophyta</taxon>
        <taxon>Spermatophyta</taxon>
        <taxon>Magnoliopsida</taxon>
        <taxon>eudicotyledons</taxon>
        <taxon>Gunneridae</taxon>
        <taxon>Pentapetalae</taxon>
        <taxon>rosids</taxon>
        <taxon>fabids</taxon>
        <taxon>Fabales</taxon>
        <taxon>Fabaceae</taxon>
        <taxon>Papilionoideae</taxon>
        <taxon>50 kb inversion clade</taxon>
        <taxon>genistoids sensu lato</taxon>
        <taxon>core genistoids</taxon>
        <taxon>Genisteae</taxon>
        <taxon>Lupinus</taxon>
    </lineage>
</organism>
<keyword evidence="2" id="KW-1185">Reference proteome</keyword>
<reference evidence="1 2" key="1">
    <citation type="submission" date="2024-03" db="EMBL/GenBank/DDBJ databases">
        <authorList>
            <person name="Martinez-Hernandez J."/>
        </authorList>
    </citation>
    <scope>NUCLEOTIDE SEQUENCE [LARGE SCALE GENOMIC DNA]</scope>
</reference>
<evidence type="ECO:0000313" key="1">
    <source>
        <dbReference type="EMBL" id="CAL0310908.1"/>
    </source>
</evidence>
<dbReference type="AlphaFoldDB" id="A0AAV1WNQ9"/>
<accession>A0AAV1WNQ9</accession>
<proteinExistence type="predicted"/>
<sequence>MGINVPSEAWTTLGNFIAANVKHAEIFKLSEPKWARMILNKRGRNITQSDTWGISPPERKNHVA</sequence>
<protein>
    <submittedName>
        <fullName evidence="1">Uncharacterized protein</fullName>
    </submittedName>
</protein>
<dbReference type="Proteomes" id="UP001497480">
    <property type="component" value="Unassembled WGS sequence"/>
</dbReference>